<gene>
    <name evidence="11" type="primary">ynaI</name>
    <name evidence="11" type="ORF">WCH_BQ10140</name>
</gene>
<evidence type="ECO:0000256" key="7">
    <source>
        <dbReference type="SAM" id="Phobius"/>
    </source>
</evidence>
<dbReference type="InterPro" id="IPR011066">
    <property type="entry name" value="MscS_channel_C_sf"/>
</dbReference>
<dbReference type="Gene3D" id="3.30.70.100">
    <property type="match status" value="1"/>
</dbReference>
<keyword evidence="6 7" id="KW-0472">Membrane</keyword>
<evidence type="ECO:0000259" key="9">
    <source>
        <dbReference type="Pfam" id="PF21082"/>
    </source>
</evidence>
<reference evidence="11" key="1">
    <citation type="submission" date="2011-05" db="EMBL/GenBank/DDBJ databases">
        <title>Unity in variety -- the pan-genome of the Chlamydiae.</title>
        <authorList>
            <person name="Collingro A."/>
            <person name="Tischler P."/>
            <person name="Weinmaier T."/>
            <person name="Penz T."/>
            <person name="Heinz E."/>
            <person name="Brunham R.C."/>
            <person name="Read T.D."/>
            <person name="Bavoil P.M."/>
            <person name="Sachse K."/>
            <person name="Kahane S."/>
            <person name="Friedman M.G."/>
            <person name="Rattei T."/>
            <person name="Myers G.S.A."/>
            <person name="Horn M."/>
        </authorList>
    </citation>
    <scope>NUCLEOTIDE SEQUENCE</scope>
    <source>
        <strain evidence="11">2032/99</strain>
    </source>
</reference>
<name>F8LDT2_9BACT</name>
<accession>F8LDT2</accession>
<evidence type="ECO:0000256" key="5">
    <source>
        <dbReference type="ARBA" id="ARBA00022989"/>
    </source>
</evidence>
<comment type="subcellular location">
    <subcellularLocation>
        <location evidence="1">Cell membrane</location>
        <topology evidence="1">Multi-pass membrane protein</topology>
    </subcellularLocation>
</comment>
<feature type="domain" description="Mechanosensitive ion channel MscS C-terminal" evidence="9">
    <location>
        <begin position="258"/>
        <end position="342"/>
    </location>
</feature>
<dbReference type="SUPFAM" id="SSF50182">
    <property type="entry name" value="Sm-like ribonucleoproteins"/>
    <property type="match status" value="1"/>
</dbReference>
<dbReference type="SUPFAM" id="SSF82689">
    <property type="entry name" value="Mechanosensitive channel protein MscS (YggB), C-terminal domain"/>
    <property type="match status" value="1"/>
</dbReference>
<proteinExistence type="inferred from homology"/>
<dbReference type="EMBL" id="FR872654">
    <property type="protein sequence ID" value="CCB91646.1"/>
    <property type="molecule type" value="Genomic_DNA"/>
</dbReference>
<dbReference type="Gene3D" id="2.30.30.60">
    <property type="match status" value="1"/>
</dbReference>
<dbReference type="InterPro" id="IPR010920">
    <property type="entry name" value="LSM_dom_sf"/>
</dbReference>
<dbReference type="Pfam" id="PF21082">
    <property type="entry name" value="MS_channel_3rd"/>
    <property type="match status" value="1"/>
</dbReference>
<evidence type="ECO:0000256" key="1">
    <source>
        <dbReference type="ARBA" id="ARBA00004651"/>
    </source>
</evidence>
<dbReference type="AlphaFoldDB" id="F8LDT2"/>
<dbReference type="SUPFAM" id="SSF82861">
    <property type="entry name" value="Mechanosensitive channel protein MscS (YggB), transmembrane region"/>
    <property type="match status" value="1"/>
</dbReference>
<evidence type="ECO:0000313" key="11">
    <source>
        <dbReference type="EMBL" id="CCB91646.1"/>
    </source>
</evidence>
<comment type="similarity">
    <text evidence="2">Belongs to the MscS (TC 1.A.23) family.</text>
</comment>
<dbReference type="InterPro" id="IPR006685">
    <property type="entry name" value="MscS_channel_2nd"/>
</dbReference>
<evidence type="ECO:0000256" key="4">
    <source>
        <dbReference type="ARBA" id="ARBA00022692"/>
    </source>
</evidence>
<dbReference type="PANTHER" id="PTHR43634:SF2">
    <property type="entry name" value="LOW CONDUCTANCE MECHANOSENSITIVE CHANNEL YNAI"/>
    <property type="match status" value="1"/>
</dbReference>
<evidence type="ECO:0000259" key="8">
    <source>
        <dbReference type="Pfam" id="PF00924"/>
    </source>
</evidence>
<dbReference type="Pfam" id="PF00924">
    <property type="entry name" value="MS_channel_2nd"/>
    <property type="match status" value="1"/>
</dbReference>
<feature type="transmembrane region" description="Helical" evidence="7">
    <location>
        <begin position="56"/>
        <end position="77"/>
    </location>
</feature>
<dbReference type="Gene3D" id="1.10.287.1260">
    <property type="match status" value="1"/>
</dbReference>
<evidence type="ECO:0000259" key="10">
    <source>
        <dbReference type="Pfam" id="PF21088"/>
    </source>
</evidence>
<dbReference type="InterPro" id="IPR049278">
    <property type="entry name" value="MS_channel_C"/>
</dbReference>
<dbReference type="GO" id="GO:0008381">
    <property type="term" value="F:mechanosensitive monoatomic ion channel activity"/>
    <property type="evidence" value="ECO:0007669"/>
    <property type="project" value="UniProtKB-ARBA"/>
</dbReference>
<feature type="domain" description="Mechanosensitive ion channel transmembrane helices 2/3" evidence="10">
    <location>
        <begin position="138"/>
        <end position="179"/>
    </location>
</feature>
<dbReference type="InterPro" id="IPR049142">
    <property type="entry name" value="MS_channel_1st"/>
</dbReference>
<dbReference type="GO" id="GO:0005886">
    <property type="term" value="C:plasma membrane"/>
    <property type="evidence" value="ECO:0007669"/>
    <property type="project" value="UniProtKB-SubCell"/>
</dbReference>
<keyword evidence="4 7" id="KW-0812">Transmembrane</keyword>
<sequence length="361" mass="40743">MEILSIIISAPSIFWVQLGLILSLTAIMGIVVRKVLGHLVGMESLPEWLRTLCDSFYLPSSWLVWGYGILLLIQAMVGSTDLLIPASFIAKIRQLFFLLFTAWIALRWKSRFQKKLVNRVSSRKSAAQDQALILAIGKVFTVFILFVVGMIVLDIFEVQLTALLAFGGIGGVAIGFAGKDIVANFFGGLMIHINRHFAIGEWILSPNKHFEGVVEEIGWYMTRIRTFARRPTYIPNAVFIDAIIENPGRMYNRRIKETVGVRYADVKKVDSIVKEIRKMLETHPAIDRSKFLFVHFMNFGASSLNIEVYCFTKTTNWGQWRDIQQDVLLKIADIIKSQGAEIAFPTTTVHLSNDPDQDSGL</sequence>
<evidence type="ECO:0000256" key="6">
    <source>
        <dbReference type="ARBA" id="ARBA00023136"/>
    </source>
</evidence>
<evidence type="ECO:0000256" key="2">
    <source>
        <dbReference type="ARBA" id="ARBA00008017"/>
    </source>
</evidence>
<feature type="transmembrane region" description="Helical" evidence="7">
    <location>
        <begin position="158"/>
        <end position="177"/>
    </location>
</feature>
<protein>
    <submittedName>
        <fullName evidence="11">MscS family inner membrane protein ynaI</fullName>
    </submittedName>
</protein>
<feature type="domain" description="Mechanosensitive ion channel MscS" evidence="8">
    <location>
        <begin position="180"/>
        <end position="247"/>
    </location>
</feature>
<feature type="transmembrane region" description="Helical" evidence="7">
    <location>
        <begin position="83"/>
        <end position="106"/>
    </location>
</feature>
<evidence type="ECO:0000256" key="3">
    <source>
        <dbReference type="ARBA" id="ARBA00022475"/>
    </source>
</evidence>
<dbReference type="InterPro" id="IPR011014">
    <property type="entry name" value="MscS_channel_TM-2"/>
</dbReference>
<organism evidence="11">
    <name type="scientific">Waddlia chondrophila 2032/99</name>
    <dbReference type="NCBI Taxonomy" id="765953"/>
    <lineage>
        <taxon>Bacteria</taxon>
        <taxon>Pseudomonadati</taxon>
        <taxon>Chlamydiota</taxon>
        <taxon>Chlamydiia</taxon>
        <taxon>Parachlamydiales</taxon>
        <taxon>Waddliaceae</taxon>
        <taxon>Waddlia</taxon>
    </lineage>
</organism>
<feature type="transmembrane region" description="Helical" evidence="7">
    <location>
        <begin position="12"/>
        <end position="36"/>
    </location>
</feature>
<dbReference type="InterPro" id="IPR045042">
    <property type="entry name" value="YnaI-like"/>
</dbReference>
<feature type="transmembrane region" description="Helical" evidence="7">
    <location>
        <begin position="131"/>
        <end position="152"/>
    </location>
</feature>
<dbReference type="PANTHER" id="PTHR43634">
    <property type="entry name" value="OW CONDUCTANCE MECHANOSENSITIVE CHANNEL"/>
    <property type="match status" value="1"/>
</dbReference>
<dbReference type="Pfam" id="PF21088">
    <property type="entry name" value="MS_channel_1st"/>
    <property type="match status" value="1"/>
</dbReference>
<keyword evidence="3" id="KW-1003">Cell membrane</keyword>
<keyword evidence="5 7" id="KW-1133">Transmembrane helix</keyword>
<dbReference type="InterPro" id="IPR023408">
    <property type="entry name" value="MscS_beta-dom_sf"/>
</dbReference>